<dbReference type="OrthoDB" id="2689725at2759"/>
<proteinExistence type="predicted"/>
<sequence length="139" mass="15730">MPATKSGISNSVKVSILGSSRSAVVRASRVASKQSVVLKNTDIICAREKGQRKSSHHLSGLGVEAWHIFAELRGDGEDHVDTLMQGIEEEMEGDDMHWETLLDELKEDEAFLTTVRDIIGSQWKPHWYKDSRSWRLRLQ</sequence>
<keyword evidence="2" id="KW-1185">Reference proteome</keyword>
<organism evidence="1 2">
    <name type="scientific">Bondarzewia mesenterica</name>
    <dbReference type="NCBI Taxonomy" id="1095465"/>
    <lineage>
        <taxon>Eukaryota</taxon>
        <taxon>Fungi</taxon>
        <taxon>Dikarya</taxon>
        <taxon>Basidiomycota</taxon>
        <taxon>Agaricomycotina</taxon>
        <taxon>Agaricomycetes</taxon>
        <taxon>Russulales</taxon>
        <taxon>Bondarzewiaceae</taxon>
        <taxon>Bondarzewia</taxon>
    </lineage>
</organism>
<gene>
    <name evidence="1" type="ORF">EW146_g7141</name>
</gene>
<evidence type="ECO:0000313" key="1">
    <source>
        <dbReference type="EMBL" id="THH13032.1"/>
    </source>
</evidence>
<comment type="caution">
    <text evidence="1">The sequence shown here is derived from an EMBL/GenBank/DDBJ whole genome shotgun (WGS) entry which is preliminary data.</text>
</comment>
<dbReference type="EMBL" id="SGPL01000392">
    <property type="protein sequence ID" value="THH13032.1"/>
    <property type="molecule type" value="Genomic_DNA"/>
</dbReference>
<accession>A0A4S4LLM8</accession>
<reference evidence="1 2" key="1">
    <citation type="submission" date="2019-02" db="EMBL/GenBank/DDBJ databases">
        <title>Genome sequencing of the rare red list fungi Bondarzewia mesenterica.</title>
        <authorList>
            <person name="Buettner E."/>
            <person name="Kellner H."/>
        </authorList>
    </citation>
    <scope>NUCLEOTIDE SEQUENCE [LARGE SCALE GENOMIC DNA]</scope>
    <source>
        <strain evidence="1 2">DSM 108281</strain>
    </source>
</reference>
<protein>
    <submittedName>
        <fullName evidence="1">Uncharacterized protein</fullName>
    </submittedName>
</protein>
<dbReference type="AlphaFoldDB" id="A0A4S4LLM8"/>
<evidence type="ECO:0000313" key="2">
    <source>
        <dbReference type="Proteomes" id="UP000310158"/>
    </source>
</evidence>
<name>A0A4S4LLM8_9AGAM</name>
<dbReference type="Proteomes" id="UP000310158">
    <property type="component" value="Unassembled WGS sequence"/>
</dbReference>